<dbReference type="EMBL" id="CM042048">
    <property type="protein sequence ID" value="KAI3757914.1"/>
    <property type="molecule type" value="Genomic_DNA"/>
</dbReference>
<sequence>MASRRHLAATFLPLASMYGVKLHKARHGALWRYVTLWSYAVKLPKARHGANAQRQDIYRSLLQQSSDGKLKKGSISDLAAQYGVSTGTVSRIWHLAKLQAYNGSTIDVSSKMPKVVGRKRLQIDLNQVSQIPLRRRTNIRSIAKSLSVSKSTLHRRIKEGALGPYTNAIKPDLTHANKKSRLEFCLSMVTRPSLSSNPTFYDMFNVIHIDEKWFYMSKSSKQYYLLPGEDEPLRTCKSKKFITKVMFLAAVARPRFDALGNEVFSGKIGIFPLTKMEPAKRSSKNRVAGTLETKPILSVTKEITRSWLIEKVLPAIRAKWPWDHTGPIFIQQDNAKPHIDVNDIEFLEASSRDGFDIRLCFQPPNSPDLNVLDLGFFRTIQSLQEQEVLSTIDELVSDVQTSFDRMQSHEINNVFLTLQTCMKEIINVRGGNNYRVPHIGKGRLERQGNLPIQIECDENMLDEAVSYLLQ</sequence>
<accession>A0ACB9EG12</accession>
<proteinExistence type="predicted"/>
<reference evidence="2" key="1">
    <citation type="journal article" date="2022" name="Mol. Ecol. Resour.">
        <title>The genomes of chicory, endive, great burdock and yacon provide insights into Asteraceae palaeo-polyploidization history and plant inulin production.</title>
        <authorList>
            <person name="Fan W."/>
            <person name="Wang S."/>
            <person name="Wang H."/>
            <person name="Wang A."/>
            <person name="Jiang F."/>
            <person name="Liu H."/>
            <person name="Zhao H."/>
            <person name="Xu D."/>
            <person name="Zhang Y."/>
        </authorList>
    </citation>
    <scope>NUCLEOTIDE SEQUENCE [LARGE SCALE GENOMIC DNA]</scope>
    <source>
        <strain evidence="2">cv. Niubang</strain>
    </source>
</reference>
<name>A0ACB9EG12_ARCLA</name>
<evidence type="ECO:0000313" key="2">
    <source>
        <dbReference type="Proteomes" id="UP001055879"/>
    </source>
</evidence>
<dbReference type="Proteomes" id="UP001055879">
    <property type="component" value="Linkage Group LG02"/>
</dbReference>
<protein>
    <submittedName>
        <fullName evidence="1">Uncharacterized protein</fullName>
    </submittedName>
</protein>
<organism evidence="1 2">
    <name type="scientific">Arctium lappa</name>
    <name type="common">Greater burdock</name>
    <name type="synonym">Lappa major</name>
    <dbReference type="NCBI Taxonomy" id="4217"/>
    <lineage>
        <taxon>Eukaryota</taxon>
        <taxon>Viridiplantae</taxon>
        <taxon>Streptophyta</taxon>
        <taxon>Embryophyta</taxon>
        <taxon>Tracheophyta</taxon>
        <taxon>Spermatophyta</taxon>
        <taxon>Magnoliopsida</taxon>
        <taxon>eudicotyledons</taxon>
        <taxon>Gunneridae</taxon>
        <taxon>Pentapetalae</taxon>
        <taxon>asterids</taxon>
        <taxon>campanulids</taxon>
        <taxon>Asterales</taxon>
        <taxon>Asteraceae</taxon>
        <taxon>Carduoideae</taxon>
        <taxon>Cardueae</taxon>
        <taxon>Arctiinae</taxon>
        <taxon>Arctium</taxon>
    </lineage>
</organism>
<comment type="caution">
    <text evidence="1">The sequence shown here is derived from an EMBL/GenBank/DDBJ whole genome shotgun (WGS) entry which is preliminary data.</text>
</comment>
<reference evidence="1 2" key="2">
    <citation type="journal article" date="2022" name="Mol. Ecol. Resour.">
        <title>The genomes of chicory, endive, great burdock and yacon provide insights into Asteraceae paleo-polyploidization history and plant inulin production.</title>
        <authorList>
            <person name="Fan W."/>
            <person name="Wang S."/>
            <person name="Wang H."/>
            <person name="Wang A."/>
            <person name="Jiang F."/>
            <person name="Liu H."/>
            <person name="Zhao H."/>
            <person name="Xu D."/>
            <person name="Zhang Y."/>
        </authorList>
    </citation>
    <scope>NUCLEOTIDE SEQUENCE [LARGE SCALE GENOMIC DNA]</scope>
    <source>
        <strain evidence="2">cv. Niubang</strain>
    </source>
</reference>
<keyword evidence="2" id="KW-1185">Reference proteome</keyword>
<gene>
    <name evidence="1" type="ORF">L6452_05458</name>
</gene>
<evidence type="ECO:0000313" key="1">
    <source>
        <dbReference type="EMBL" id="KAI3757914.1"/>
    </source>
</evidence>